<accession>A0A1Q9F0X6</accession>
<evidence type="ECO:0000313" key="2">
    <source>
        <dbReference type="EMBL" id="OLQ13366.1"/>
    </source>
</evidence>
<feature type="region of interest" description="Disordered" evidence="1">
    <location>
        <begin position="1"/>
        <end position="25"/>
    </location>
</feature>
<comment type="caution">
    <text evidence="2">The sequence shown here is derived from an EMBL/GenBank/DDBJ whole genome shotgun (WGS) entry which is preliminary data.</text>
</comment>
<dbReference type="AlphaFoldDB" id="A0A1Q9F0X6"/>
<organism evidence="2 3">
    <name type="scientific">Symbiodinium microadriaticum</name>
    <name type="common">Dinoflagellate</name>
    <name type="synonym">Zooxanthella microadriatica</name>
    <dbReference type="NCBI Taxonomy" id="2951"/>
    <lineage>
        <taxon>Eukaryota</taxon>
        <taxon>Sar</taxon>
        <taxon>Alveolata</taxon>
        <taxon>Dinophyceae</taxon>
        <taxon>Suessiales</taxon>
        <taxon>Symbiodiniaceae</taxon>
        <taxon>Symbiodinium</taxon>
    </lineage>
</organism>
<protein>
    <submittedName>
        <fullName evidence="2">Uncharacterized protein</fullName>
    </submittedName>
</protein>
<keyword evidence="3" id="KW-1185">Reference proteome</keyword>
<dbReference type="OrthoDB" id="415668at2759"/>
<feature type="region of interest" description="Disordered" evidence="1">
    <location>
        <begin position="216"/>
        <end position="296"/>
    </location>
</feature>
<reference evidence="2 3" key="1">
    <citation type="submission" date="2016-02" db="EMBL/GenBank/DDBJ databases">
        <title>Genome analysis of coral dinoflagellate symbionts highlights evolutionary adaptations to a symbiotic lifestyle.</title>
        <authorList>
            <person name="Aranda M."/>
            <person name="Li Y."/>
            <person name="Liew Y.J."/>
            <person name="Baumgarten S."/>
            <person name="Simakov O."/>
            <person name="Wilson M."/>
            <person name="Piel J."/>
            <person name="Ashoor H."/>
            <person name="Bougouffa S."/>
            <person name="Bajic V.B."/>
            <person name="Ryu T."/>
            <person name="Ravasi T."/>
            <person name="Bayer T."/>
            <person name="Micklem G."/>
            <person name="Kim H."/>
            <person name="Bhak J."/>
            <person name="Lajeunesse T.C."/>
            <person name="Voolstra C.R."/>
        </authorList>
    </citation>
    <scope>NUCLEOTIDE SEQUENCE [LARGE SCALE GENOMIC DNA]</scope>
    <source>
        <strain evidence="2 3">CCMP2467</strain>
    </source>
</reference>
<dbReference type="Proteomes" id="UP000186817">
    <property type="component" value="Unassembled WGS sequence"/>
</dbReference>
<proteinExistence type="predicted"/>
<evidence type="ECO:0000256" key="1">
    <source>
        <dbReference type="SAM" id="MobiDB-lite"/>
    </source>
</evidence>
<evidence type="ECO:0000313" key="3">
    <source>
        <dbReference type="Proteomes" id="UP000186817"/>
    </source>
</evidence>
<feature type="compositionally biased region" description="Basic and acidic residues" evidence="1">
    <location>
        <begin position="1"/>
        <end position="10"/>
    </location>
</feature>
<feature type="compositionally biased region" description="Polar residues" evidence="1">
    <location>
        <begin position="221"/>
        <end position="232"/>
    </location>
</feature>
<sequence length="431" mass="46588">MAFKGRESAQKGRGKQNQAEETTKDVINFGYPQPVVSALQAIATRSTAGLFRDPVAVAADQSVQQLAQTQANTLDKLGKRINGNLRAKRSLQEAATAWLGKIGQHLAALTTRLSTVATRLDQDQTEAMMALQQASVNLEASAQEQVDKALGGMGPIWTQAQEAEVLRLAACLRAFSAVGGGDAGTAVTQALGDIGGAGPSGFLAPSATSLQMIPGREESSFHSTPARSSASGTGMEVTPPESSAKRRWNQRGNRYPRPSKSPRRDLDLSAEPWPKLATGLTPDRPQRPRPSAEEEELIPAISTPPYTWTTAWYHISRQCWEFGAEMIGQVAISDVQEQAIPLLHLIADPAPVVAEGVRLWEALQLTVQQLESEEDLRQLVDQIPQWLTALRDRPQAVPLVGSISQEWDSMALRVVATMPCPLKVVSDEPDL</sequence>
<dbReference type="EMBL" id="LSRX01000029">
    <property type="protein sequence ID" value="OLQ13366.1"/>
    <property type="molecule type" value="Genomic_DNA"/>
</dbReference>
<gene>
    <name evidence="2" type="ORF">AK812_SmicGene2656</name>
</gene>
<name>A0A1Q9F0X6_SYMMI</name>